<dbReference type="PROSITE" id="PS51257">
    <property type="entry name" value="PROKAR_LIPOPROTEIN"/>
    <property type="match status" value="1"/>
</dbReference>
<organism evidence="1 2">
    <name type="scientific">Polluticaenibacter yanchengensis</name>
    <dbReference type="NCBI Taxonomy" id="3014562"/>
    <lineage>
        <taxon>Bacteria</taxon>
        <taxon>Pseudomonadati</taxon>
        <taxon>Bacteroidota</taxon>
        <taxon>Chitinophagia</taxon>
        <taxon>Chitinophagales</taxon>
        <taxon>Chitinophagaceae</taxon>
        <taxon>Polluticaenibacter</taxon>
    </lineage>
</organism>
<dbReference type="EMBL" id="JAQGEF010000027">
    <property type="protein sequence ID" value="MDA3616309.1"/>
    <property type="molecule type" value="Genomic_DNA"/>
</dbReference>
<dbReference type="Pfam" id="PF14121">
    <property type="entry name" value="Porin_10"/>
    <property type="match status" value="1"/>
</dbReference>
<dbReference type="Proteomes" id="UP001210231">
    <property type="component" value="Unassembled WGS sequence"/>
</dbReference>
<evidence type="ECO:0008006" key="3">
    <source>
        <dbReference type="Google" id="ProtNLM"/>
    </source>
</evidence>
<evidence type="ECO:0000313" key="1">
    <source>
        <dbReference type="EMBL" id="MDA3616309.1"/>
    </source>
</evidence>
<reference evidence="1 2" key="1">
    <citation type="submission" date="2022-12" db="EMBL/GenBank/DDBJ databases">
        <title>Chitinophagaceae gen. sp. nov., a new member of the family Chitinophagaceae, isolated from soil in a chemical factory.</title>
        <authorList>
            <person name="Ke Z."/>
        </authorList>
    </citation>
    <scope>NUCLEOTIDE SEQUENCE [LARGE SCALE GENOMIC DNA]</scope>
    <source>
        <strain evidence="1 2">LY-5</strain>
    </source>
</reference>
<dbReference type="RefSeq" id="WP_407032639.1">
    <property type="nucleotide sequence ID" value="NZ_JAQGEF010000027.1"/>
</dbReference>
<protein>
    <recommendedName>
        <fullName evidence="3">Porin</fullName>
    </recommendedName>
</protein>
<sequence>MIINIQKIHPLLTRRILILIMMLVGCFSSSDVLAQTELKLDGSNVIGRDAQGRLRGAGSKMKGGDSLQQRDSHEDSITIFFRYLDSSRIHFLDSSVHDFYRHYMLPADHKFLVNIGGATQPLIFKPTIRPGFDAGFHGFDVYRLKIEDTKIYQTTRPYTELSYILGPRAEQNIGVLHTQNIKPNWNNTFEFRYINSPGNLANANSSHSNIRFTSSFTNKTRRYSGNFIFLNNRNRAAENGGIQNDSFMTSTNSAYFQRFNIPTWLGADGVSGVNPFSVNIQAGNDYKMQTVYFKHQYDLGQSDSLMQKDSSYVKIFYPRFRLQHLIKATNSVYQYEDKLVTAVNSTYSKRYLDRYNLLLTEPSFLLKDRFFDVTNEGNILIFPQKNNQEQFIKAGAGYQWFQGQFDNAVTNFSNLYLQGEYRNRTRNRKWDINASGKLYLSGYNSGDYSADLQLITNLGARLGSLELFFKNVNRQPSFVFDNRSSFLMLGNQNFNKENWTVLGGNLYLTKLKMKLGGEYTLVNNYTYWSNYYEATQTSTVQNVLHISGEKKFKLSKYWNLYSSVHVQHATGGAFNIPPVYTRQILAYEGNFYKNLNLSMGFDVRYAAPYKSDFWSPFNGQWVVQDSVRINNKPDIAAFFHFRVRTMKMFIRAENLNTMTFKNGFGFRNNNFATDLYPTPGYFLRFGFAWGFIN</sequence>
<comment type="caution">
    <text evidence="1">The sequence shown here is derived from an EMBL/GenBank/DDBJ whole genome shotgun (WGS) entry which is preliminary data.</text>
</comment>
<evidence type="ECO:0000313" key="2">
    <source>
        <dbReference type="Proteomes" id="UP001210231"/>
    </source>
</evidence>
<keyword evidence="2" id="KW-1185">Reference proteome</keyword>
<dbReference type="InterPro" id="IPR025631">
    <property type="entry name" value="Porin_10"/>
</dbReference>
<proteinExistence type="predicted"/>
<name>A0ABT4UNA0_9BACT</name>
<gene>
    <name evidence="1" type="ORF">O3P16_15945</name>
</gene>
<accession>A0ABT4UNA0</accession>